<reference evidence="3" key="1">
    <citation type="submission" date="2016-10" db="EMBL/GenBank/DDBJ databases">
        <authorList>
            <person name="Varghese N."/>
            <person name="Submissions S."/>
        </authorList>
    </citation>
    <scope>NUCLEOTIDE SEQUENCE [LARGE SCALE GENOMIC DNA]</scope>
    <source>
        <strain evidence="3">Nm10</strain>
    </source>
</reference>
<proteinExistence type="predicted"/>
<evidence type="ECO:0000313" key="3">
    <source>
        <dbReference type="Proteomes" id="UP000182882"/>
    </source>
</evidence>
<evidence type="ECO:0000256" key="1">
    <source>
        <dbReference type="SAM" id="SignalP"/>
    </source>
</evidence>
<dbReference type="AlphaFoldDB" id="A0A1H2F644"/>
<dbReference type="PROSITE" id="PS51257">
    <property type="entry name" value="PROKAR_LIPOPROTEIN"/>
    <property type="match status" value="1"/>
</dbReference>
<feature type="signal peptide" evidence="1">
    <location>
        <begin position="1"/>
        <end position="23"/>
    </location>
</feature>
<evidence type="ECO:0008006" key="4">
    <source>
        <dbReference type="Google" id="ProtNLM"/>
    </source>
</evidence>
<protein>
    <recommendedName>
        <fullName evidence="4">Lipoprotein</fullName>
    </recommendedName>
</protein>
<keyword evidence="1" id="KW-0732">Signal</keyword>
<organism evidence="2 3">
    <name type="scientific">Nitrosomonas ureae</name>
    <dbReference type="NCBI Taxonomy" id="44577"/>
    <lineage>
        <taxon>Bacteria</taxon>
        <taxon>Pseudomonadati</taxon>
        <taxon>Pseudomonadota</taxon>
        <taxon>Betaproteobacteria</taxon>
        <taxon>Nitrosomonadales</taxon>
        <taxon>Nitrosomonadaceae</taxon>
        <taxon>Nitrosomonas</taxon>
    </lineage>
</organism>
<gene>
    <name evidence="2" type="ORF">SAMN05216406_11814</name>
</gene>
<keyword evidence="3" id="KW-1185">Reference proteome</keyword>
<name>A0A1H2F644_9PROT</name>
<dbReference type="KEGG" id="nur:ATY38_03795"/>
<feature type="chain" id="PRO_5016324829" description="Lipoprotein" evidence="1">
    <location>
        <begin position="24"/>
        <end position="314"/>
    </location>
</feature>
<accession>A0A1H2F644</accession>
<dbReference type="EMBL" id="FNLN01000018">
    <property type="protein sequence ID" value="SDU02765.1"/>
    <property type="molecule type" value="Genomic_DNA"/>
</dbReference>
<sequence length="314" mass="34833">MRLISKFLLVTFFIAILSGCALLKGTPNAPIDVKTVAENIEKNLNNINDVYIDPDTKEEKKRSITKETRDGRINSAFILIDLRYQEFVNESGFEHRSKTMASEFIQLSLNLAGTAVGGAGLKTLLAALSAGISGTSLAFDKNFIYESTVPALVMQMNADRSVIKSQTLKRMEQNISDYPWEAAVHDLIDYYNAGTLQNAINSIKKNAGAIEKQMEAEIVIIKNIATNDDVVLKKKLTQAILSNQDREKEKRMLNPLSQRLSHLPACKKLDSVSSNERETLLDCIREVGSKSETAAYDLKEFQLISSEVGLISNP</sequence>
<dbReference type="RefSeq" id="WP_062558130.1">
    <property type="nucleotide sequence ID" value="NZ_CP013341.1"/>
</dbReference>
<evidence type="ECO:0000313" key="2">
    <source>
        <dbReference type="EMBL" id="SDU02765.1"/>
    </source>
</evidence>
<dbReference type="Proteomes" id="UP000182882">
    <property type="component" value="Unassembled WGS sequence"/>
</dbReference>